<name>A0A6M3LE04_9ZZZZ</name>
<organism evidence="2">
    <name type="scientific">viral metagenome</name>
    <dbReference type="NCBI Taxonomy" id="1070528"/>
    <lineage>
        <taxon>unclassified sequences</taxon>
        <taxon>metagenomes</taxon>
        <taxon>organismal metagenomes</taxon>
    </lineage>
</organism>
<dbReference type="EMBL" id="MT143113">
    <property type="protein sequence ID" value="QJA92990.1"/>
    <property type="molecule type" value="Genomic_DNA"/>
</dbReference>
<reference evidence="2" key="1">
    <citation type="submission" date="2020-03" db="EMBL/GenBank/DDBJ databases">
        <title>The deep terrestrial virosphere.</title>
        <authorList>
            <person name="Holmfeldt K."/>
            <person name="Nilsson E."/>
            <person name="Simone D."/>
            <person name="Lopez-Fernandez M."/>
            <person name="Wu X."/>
            <person name="de Brujin I."/>
            <person name="Lundin D."/>
            <person name="Andersson A."/>
            <person name="Bertilsson S."/>
            <person name="Dopson M."/>
        </authorList>
    </citation>
    <scope>NUCLEOTIDE SEQUENCE</scope>
    <source>
        <strain evidence="2">MM415B04395</strain>
    </source>
</reference>
<keyword evidence="1" id="KW-1133">Transmembrane helix</keyword>
<feature type="transmembrane region" description="Helical" evidence="1">
    <location>
        <begin position="12"/>
        <end position="35"/>
    </location>
</feature>
<evidence type="ECO:0000256" key="1">
    <source>
        <dbReference type="SAM" id="Phobius"/>
    </source>
</evidence>
<protein>
    <submittedName>
        <fullName evidence="2">Uncharacterized protein</fullName>
    </submittedName>
</protein>
<evidence type="ECO:0000313" key="2">
    <source>
        <dbReference type="EMBL" id="QJA92990.1"/>
    </source>
</evidence>
<dbReference type="AlphaFoldDB" id="A0A6M3LE04"/>
<proteinExistence type="predicted"/>
<sequence length="69" mass="7843">MQTRVQSLIEAWTNILVGYGVAVLAQVVCFPWFGIQVSVGSNFKIGVIFTVVSLIRSYALRRAFNKWHR</sequence>
<accession>A0A6M3LE04</accession>
<feature type="transmembrane region" description="Helical" evidence="1">
    <location>
        <begin position="41"/>
        <end position="59"/>
    </location>
</feature>
<keyword evidence="1" id="KW-0812">Transmembrane</keyword>
<dbReference type="InterPro" id="IPR055644">
    <property type="entry name" value="DUF7220"/>
</dbReference>
<keyword evidence="1" id="KW-0472">Membrane</keyword>
<dbReference type="Pfam" id="PF23858">
    <property type="entry name" value="DUF7220"/>
    <property type="match status" value="1"/>
</dbReference>
<gene>
    <name evidence="2" type="ORF">MM415B04395_0006</name>
</gene>